<dbReference type="Proteomes" id="UP000595437">
    <property type="component" value="Chromosome 16"/>
</dbReference>
<accession>A0A7T8GS10</accession>
<evidence type="ECO:0000313" key="1">
    <source>
        <dbReference type="EMBL" id="QQP36677.1"/>
    </source>
</evidence>
<evidence type="ECO:0000313" key="2">
    <source>
        <dbReference type="Proteomes" id="UP000595437"/>
    </source>
</evidence>
<keyword evidence="2" id="KW-1185">Reference proteome</keyword>
<protein>
    <submittedName>
        <fullName evidence="1">Uncharacterized protein</fullName>
    </submittedName>
</protein>
<dbReference type="EMBL" id="CP045905">
    <property type="protein sequence ID" value="QQP36677.1"/>
    <property type="molecule type" value="Genomic_DNA"/>
</dbReference>
<proteinExistence type="predicted"/>
<name>A0A7T8GS10_CALRO</name>
<reference evidence="2" key="1">
    <citation type="submission" date="2021-01" db="EMBL/GenBank/DDBJ databases">
        <title>Caligus Genome Assembly.</title>
        <authorList>
            <person name="Gallardo-Escarate C."/>
        </authorList>
    </citation>
    <scope>NUCLEOTIDE SEQUENCE [LARGE SCALE GENOMIC DNA]</scope>
</reference>
<dbReference type="AlphaFoldDB" id="A0A7T8GS10"/>
<sequence>MHTNPPPMGPRVLPNTIGVFWGYKSPANGPLGSAKPNRGFWGYKSPTNGPLGSSKPNQGVLGLKIYHEWALMFCRTQLECFGVTNPPPMGPWVQQPDCVWRNLRAHWRGIVTPKQPSCVRRVLMAHWRSICNPKTPQLCSAEPEGPLTLDF</sequence>
<gene>
    <name evidence="1" type="ORF">FKW44_021845</name>
</gene>
<organism evidence="1 2">
    <name type="scientific">Caligus rogercresseyi</name>
    <name type="common">Sea louse</name>
    <dbReference type="NCBI Taxonomy" id="217165"/>
    <lineage>
        <taxon>Eukaryota</taxon>
        <taxon>Metazoa</taxon>
        <taxon>Ecdysozoa</taxon>
        <taxon>Arthropoda</taxon>
        <taxon>Crustacea</taxon>
        <taxon>Multicrustacea</taxon>
        <taxon>Hexanauplia</taxon>
        <taxon>Copepoda</taxon>
        <taxon>Siphonostomatoida</taxon>
        <taxon>Caligidae</taxon>
        <taxon>Caligus</taxon>
    </lineage>
</organism>